<evidence type="ECO:0000313" key="2">
    <source>
        <dbReference type="EMBL" id="ORY39619.1"/>
    </source>
</evidence>
<comment type="caution">
    <text evidence="2">The sequence shown here is derived from an EMBL/GenBank/DDBJ whole genome shotgun (WGS) entry which is preliminary data.</text>
</comment>
<dbReference type="Proteomes" id="UP000193642">
    <property type="component" value="Unassembled WGS sequence"/>
</dbReference>
<organism evidence="2 3">
    <name type="scientific">Rhizoclosmatium globosum</name>
    <dbReference type="NCBI Taxonomy" id="329046"/>
    <lineage>
        <taxon>Eukaryota</taxon>
        <taxon>Fungi</taxon>
        <taxon>Fungi incertae sedis</taxon>
        <taxon>Chytridiomycota</taxon>
        <taxon>Chytridiomycota incertae sedis</taxon>
        <taxon>Chytridiomycetes</taxon>
        <taxon>Chytridiales</taxon>
        <taxon>Chytriomycetaceae</taxon>
        <taxon>Rhizoclosmatium</taxon>
    </lineage>
</organism>
<accession>A0A1Y2BXX2</accession>
<feature type="compositionally biased region" description="Low complexity" evidence="1">
    <location>
        <begin position="1"/>
        <end position="12"/>
    </location>
</feature>
<evidence type="ECO:0000256" key="1">
    <source>
        <dbReference type="SAM" id="MobiDB-lite"/>
    </source>
</evidence>
<sequence>MASSTSPNTSPSYTARLSPSTRLSIGDAPPLRPRGGSLQSASASGSQRRSSSRAPPSSLGLRIDTLNVRRVDGEEGEEVRCFTCPASLGPQRS</sequence>
<name>A0A1Y2BXX2_9FUNG</name>
<feature type="compositionally biased region" description="Low complexity" evidence="1">
    <location>
        <begin position="34"/>
        <end position="62"/>
    </location>
</feature>
<evidence type="ECO:0000313" key="3">
    <source>
        <dbReference type="Proteomes" id="UP000193642"/>
    </source>
</evidence>
<feature type="compositionally biased region" description="Polar residues" evidence="1">
    <location>
        <begin position="13"/>
        <end position="23"/>
    </location>
</feature>
<feature type="region of interest" description="Disordered" evidence="1">
    <location>
        <begin position="1"/>
        <end position="65"/>
    </location>
</feature>
<gene>
    <name evidence="2" type="ORF">BCR33DRAFT_720069</name>
</gene>
<reference evidence="2 3" key="1">
    <citation type="submission" date="2016-07" db="EMBL/GenBank/DDBJ databases">
        <title>Pervasive Adenine N6-methylation of Active Genes in Fungi.</title>
        <authorList>
            <consortium name="DOE Joint Genome Institute"/>
            <person name="Mondo S.J."/>
            <person name="Dannebaum R.O."/>
            <person name="Kuo R.C."/>
            <person name="Labutti K."/>
            <person name="Haridas S."/>
            <person name="Kuo A."/>
            <person name="Salamov A."/>
            <person name="Ahrendt S.R."/>
            <person name="Lipzen A."/>
            <person name="Sullivan W."/>
            <person name="Andreopoulos W.B."/>
            <person name="Clum A."/>
            <person name="Lindquist E."/>
            <person name="Daum C."/>
            <person name="Ramamoorthy G.K."/>
            <person name="Gryganskyi A."/>
            <person name="Culley D."/>
            <person name="Magnuson J.K."/>
            <person name="James T.Y."/>
            <person name="O'Malley M.A."/>
            <person name="Stajich J.E."/>
            <person name="Spatafora J.W."/>
            <person name="Visel A."/>
            <person name="Grigoriev I.V."/>
        </authorList>
    </citation>
    <scope>NUCLEOTIDE SEQUENCE [LARGE SCALE GENOMIC DNA]</scope>
    <source>
        <strain evidence="2 3">JEL800</strain>
    </source>
</reference>
<proteinExistence type="predicted"/>
<dbReference type="EMBL" id="MCGO01000039">
    <property type="protein sequence ID" value="ORY39619.1"/>
    <property type="molecule type" value="Genomic_DNA"/>
</dbReference>
<dbReference type="AlphaFoldDB" id="A0A1Y2BXX2"/>
<protein>
    <submittedName>
        <fullName evidence="2">Uncharacterized protein</fullName>
    </submittedName>
</protein>
<keyword evidence="3" id="KW-1185">Reference proteome</keyword>